<dbReference type="Proteomes" id="UP001152320">
    <property type="component" value="Chromosome 19"/>
</dbReference>
<dbReference type="OrthoDB" id="10068383at2759"/>
<reference evidence="1" key="1">
    <citation type="submission" date="2021-10" db="EMBL/GenBank/DDBJ databases">
        <title>Tropical sea cucumber genome reveals ecological adaptation and Cuvierian tubules defense mechanism.</title>
        <authorList>
            <person name="Chen T."/>
        </authorList>
    </citation>
    <scope>NUCLEOTIDE SEQUENCE</scope>
    <source>
        <strain evidence="1">Nanhai2018</strain>
        <tissue evidence="1">Muscle</tissue>
    </source>
</reference>
<organism evidence="1 2">
    <name type="scientific">Holothuria leucospilota</name>
    <name type="common">Black long sea cucumber</name>
    <name type="synonym">Mertensiothuria leucospilota</name>
    <dbReference type="NCBI Taxonomy" id="206669"/>
    <lineage>
        <taxon>Eukaryota</taxon>
        <taxon>Metazoa</taxon>
        <taxon>Echinodermata</taxon>
        <taxon>Eleutherozoa</taxon>
        <taxon>Echinozoa</taxon>
        <taxon>Holothuroidea</taxon>
        <taxon>Aspidochirotacea</taxon>
        <taxon>Aspidochirotida</taxon>
        <taxon>Holothuriidae</taxon>
        <taxon>Holothuria</taxon>
    </lineage>
</organism>
<accession>A0A9Q1BD13</accession>
<comment type="caution">
    <text evidence="1">The sequence shown here is derived from an EMBL/GenBank/DDBJ whole genome shotgun (WGS) entry which is preliminary data.</text>
</comment>
<evidence type="ECO:0000313" key="1">
    <source>
        <dbReference type="EMBL" id="KAJ8023211.1"/>
    </source>
</evidence>
<dbReference type="EMBL" id="JAIZAY010000019">
    <property type="protein sequence ID" value="KAJ8023211.1"/>
    <property type="molecule type" value="Genomic_DNA"/>
</dbReference>
<protein>
    <submittedName>
        <fullName evidence="1">Uncharacterized protein</fullName>
    </submittedName>
</protein>
<keyword evidence="2" id="KW-1185">Reference proteome</keyword>
<sequence length="86" mass="10372">MNLWTCITPALSIWPLHVSFQTLTKKSRRTSFRPVVLPDYEEQPFENPLHYKNFYQRHALWNSPNSRHRVSKATKRLCQAITRYLR</sequence>
<gene>
    <name evidence="1" type="ORF">HOLleu_35543</name>
</gene>
<dbReference type="AlphaFoldDB" id="A0A9Q1BD13"/>
<name>A0A9Q1BD13_HOLLE</name>
<evidence type="ECO:0000313" key="2">
    <source>
        <dbReference type="Proteomes" id="UP001152320"/>
    </source>
</evidence>
<proteinExistence type="predicted"/>